<proteinExistence type="predicted"/>
<dbReference type="GO" id="GO:0009100">
    <property type="term" value="P:glycoprotein metabolic process"/>
    <property type="evidence" value="ECO:0007669"/>
    <property type="project" value="UniProtKB-ARBA"/>
</dbReference>
<feature type="domain" description="LicD/FKTN/FKRP nucleotidyltransferase" evidence="1">
    <location>
        <begin position="170"/>
        <end position="234"/>
    </location>
</feature>
<dbReference type="AlphaFoldDB" id="A0A815LRZ0"/>
<evidence type="ECO:0000313" key="4">
    <source>
        <dbReference type="Proteomes" id="UP000663828"/>
    </source>
</evidence>
<reference evidence="3" key="1">
    <citation type="submission" date="2021-02" db="EMBL/GenBank/DDBJ databases">
        <authorList>
            <person name="Nowell W R."/>
        </authorList>
    </citation>
    <scope>NUCLEOTIDE SEQUENCE</scope>
</reference>
<evidence type="ECO:0000259" key="1">
    <source>
        <dbReference type="Pfam" id="PF04991"/>
    </source>
</evidence>
<dbReference type="PANTHER" id="PTHR43404:SF2">
    <property type="entry name" value="LIPOPOLYSACCHARIDE CHOLINEPHOSPHOTRANSFERASE LICD"/>
    <property type="match status" value="1"/>
</dbReference>
<dbReference type="InterPro" id="IPR007074">
    <property type="entry name" value="LicD/FKTN/FKRP_NTP_transf"/>
</dbReference>
<organism evidence="3 4">
    <name type="scientific">Adineta ricciae</name>
    <name type="common">Rotifer</name>
    <dbReference type="NCBI Taxonomy" id="249248"/>
    <lineage>
        <taxon>Eukaryota</taxon>
        <taxon>Metazoa</taxon>
        <taxon>Spiralia</taxon>
        <taxon>Gnathifera</taxon>
        <taxon>Rotifera</taxon>
        <taxon>Eurotatoria</taxon>
        <taxon>Bdelloidea</taxon>
        <taxon>Adinetida</taxon>
        <taxon>Adinetidae</taxon>
        <taxon>Adineta</taxon>
    </lineage>
</organism>
<dbReference type="Pfam" id="PF04991">
    <property type="entry name" value="LicD"/>
    <property type="match status" value="1"/>
</dbReference>
<gene>
    <name evidence="2" type="ORF">EDS130_LOCUS30570</name>
    <name evidence="3" type="ORF">XAT740_LOCUS34829</name>
</gene>
<dbReference type="Proteomes" id="UP000663852">
    <property type="component" value="Unassembled WGS sequence"/>
</dbReference>
<keyword evidence="4" id="KW-1185">Reference proteome</keyword>
<accession>A0A815LRZ0</accession>
<dbReference type="OrthoDB" id="444255at2759"/>
<evidence type="ECO:0000313" key="2">
    <source>
        <dbReference type="EMBL" id="CAF1300377.1"/>
    </source>
</evidence>
<evidence type="ECO:0000313" key="3">
    <source>
        <dbReference type="EMBL" id="CAF1413953.1"/>
    </source>
</evidence>
<sequence length="426" mass="50364">MRLLSTRRLLVLLLIVTCRLIYIYYKHKSMAIEPKIPQILPSNNIKTLLNQFFTPGITLQEIQNCWNRLMSAWEKVLMKFLTEGCQHCHHDIYNKCYTSVDLQHYIFSLNRSFYPYDESIRPNGIGLYYNFNLELMRSGNHSILSTNVNICDYFHMIQLLMHVQSILHRLNIEYFITKGTFIGSLRHHDIIPWDADIDFFISQSSAFKLKRAFQQMNRFIDSGNGETFANINENVNLNQKVYSSEPLYQRDLFVHQFENTRRVTSYKVFSIHSARVEGTYYRWPKIDIFSYQQSRTHVFAHPRQDHNLGTMKHLAKADIEPYHLRLLGPLLLPSPRHVHPALKAMIRSKISDLFNACEGNQFLHRENRATTDLWRVPCYTLTSHYPFVKSHYSTSSNLCSETVEFKEKTHSLFLYECKEDLRRTLD</sequence>
<dbReference type="EMBL" id="CAJNOR010003438">
    <property type="protein sequence ID" value="CAF1413953.1"/>
    <property type="molecule type" value="Genomic_DNA"/>
</dbReference>
<dbReference type="Proteomes" id="UP000663828">
    <property type="component" value="Unassembled WGS sequence"/>
</dbReference>
<dbReference type="InterPro" id="IPR052942">
    <property type="entry name" value="LPS_cholinephosphotransferase"/>
</dbReference>
<dbReference type="PANTHER" id="PTHR43404">
    <property type="entry name" value="LIPOPOLYSACCHARIDE CHOLINEPHOSPHOTRANSFERASE LICD"/>
    <property type="match status" value="1"/>
</dbReference>
<name>A0A815LRZ0_ADIRI</name>
<dbReference type="EMBL" id="CAJNOJ010000216">
    <property type="protein sequence ID" value="CAF1300377.1"/>
    <property type="molecule type" value="Genomic_DNA"/>
</dbReference>
<comment type="caution">
    <text evidence="3">The sequence shown here is derived from an EMBL/GenBank/DDBJ whole genome shotgun (WGS) entry which is preliminary data.</text>
</comment>
<protein>
    <recommendedName>
        <fullName evidence="1">LicD/FKTN/FKRP nucleotidyltransferase domain-containing protein</fullName>
    </recommendedName>
</protein>